<evidence type="ECO:0000256" key="4">
    <source>
        <dbReference type="RuleBase" id="RU003476"/>
    </source>
</evidence>
<name>A0ABS0JRR7_9ACTN</name>
<accession>A0ABS0JRR7</accession>
<protein>
    <submittedName>
        <fullName evidence="6">8-oxo-dGTP pyrophosphatase MutT (NUDIX family)</fullName>
    </submittedName>
</protein>
<organism evidence="6 7">
    <name type="scientific">Micromonospora ureilytica</name>
    <dbReference type="NCBI Taxonomy" id="709868"/>
    <lineage>
        <taxon>Bacteria</taxon>
        <taxon>Bacillati</taxon>
        <taxon>Actinomycetota</taxon>
        <taxon>Actinomycetes</taxon>
        <taxon>Micromonosporales</taxon>
        <taxon>Micromonosporaceae</taxon>
        <taxon>Micromonospora</taxon>
    </lineage>
</organism>
<keyword evidence="3 4" id="KW-0378">Hydrolase</keyword>
<dbReference type="Pfam" id="PF00293">
    <property type="entry name" value="NUDIX"/>
    <property type="match status" value="1"/>
</dbReference>
<comment type="similarity">
    <text evidence="2 4">Belongs to the Nudix hydrolase family.</text>
</comment>
<dbReference type="InterPro" id="IPR015797">
    <property type="entry name" value="NUDIX_hydrolase-like_dom_sf"/>
</dbReference>
<evidence type="ECO:0000313" key="6">
    <source>
        <dbReference type="EMBL" id="MBG6069176.1"/>
    </source>
</evidence>
<evidence type="ECO:0000256" key="1">
    <source>
        <dbReference type="ARBA" id="ARBA00001946"/>
    </source>
</evidence>
<dbReference type="PROSITE" id="PS51462">
    <property type="entry name" value="NUDIX"/>
    <property type="match status" value="1"/>
</dbReference>
<dbReference type="Gene3D" id="3.90.79.10">
    <property type="entry name" value="Nucleoside Triphosphate Pyrophosphohydrolase"/>
    <property type="match status" value="1"/>
</dbReference>
<dbReference type="InterPro" id="IPR000086">
    <property type="entry name" value="NUDIX_hydrolase_dom"/>
</dbReference>
<proteinExistence type="inferred from homology"/>
<evidence type="ECO:0000256" key="2">
    <source>
        <dbReference type="ARBA" id="ARBA00005582"/>
    </source>
</evidence>
<dbReference type="PRINTS" id="PR00502">
    <property type="entry name" value="NUDIXFAMILY"/>
</dbReference>
<dbReference type="InterPro" id="IPR020476">
    <property type="entry name" value="Nudix_hydrolase"/>
</dbReference>
<dbReference type="EMBL" id="JADOTX010000001">
    <property type="protein sequence ID" value="MBG6069176.1"/>
    <property type="molecule type" value="Genomic_DNA"/>
</dbReference>
<keyword evidence="7" id="KW-1185">Reference proteome</keyword>
<dbReference type="SUPFAM" id="SSF55811">
    <property type="entry name" value="Nudix"/>
    <property type="match status" value="1"/>
</dbReference>
<evidence type="ECO:0000256" key="3">
    <source>
        <dbReference type="ARBA" id="ARBA00022801"/>
    </source>
</evidence>
<comment type="cofactor">
    <cofactor evidence="1">
        <name>Mg(2+)</name>
        <dbReference type="ChEBI" id="CHEBI:18420"/>
    </cofactor>
</comment>
<evidence type="ECO:0000259" key="5">
    <source>
        <dbReference type="PROSITE" id="PS51462"/>
    </source>
</evidence>
<dbReference type="PANTHER" id="PTHR43046:SF16">
    <property type="entry name" value="ADP-RIBOSE PYROPHOSPHATASE YJHB-RELATED"/>
    <property type="match status" value="1"/>
</dbReference>
<dbReference type="Proteomes" id="UP000614915">
    <property type="component" value="Unassembled WGS sequence"/>
</dbReference>
<dbReference type="PROSITE" id="PS00893">
    <property type="entry name" value="NUDIX_BOX"/>
    <property type="match status" value="1"/>
</dbReference>
<dbReference type="InterPro" id="IPR020084">
    <property type="entry name" value="NUDIX_hydrolase_CS"/>
</dbReference>
<evidence type="ECO:0000313" key="7">
    <source>
        <dbReference type="Proteomes" id="UP000614915"/>
    </source>
</evidence>
<dbReference type="RefSeq" id="WP_196929237.1">
    <property type="nucleotide sequence ID" value="NZ_JADOTX010000001.1"/>
</dbReference>
<feature type="domain" description="Nudix hydrolase" evidence="5">
    <location>
        <begin position="17"/>
        <end position="148"/>
    </location>
</feature>
<reference evidence="6 7" key="1">
    <citation type="submission" date="2020-11" db="EMBL/GenBank/DDBJ databases">
        <title>Sequencing the genomes of 1000 actinobacteria strains.</title>
        <authorList>
            <person name="Klenk H.-P."/>
        </authorList>
    </citation>
    <scope>NUCLEOTIDE SEQUENCE [LARGE SCALE GENOMIC DNA]</scope>
    <source>
        <strain evidence="6 7">DSM 101692</strain>
    </source>
</reference>
<comment type="caution">
    <text evidence="6">The sequence shown here is derived from an EMBL/GenBank/DDBJ whole genome shotgun (WGS) entry which is preliminary data.</text>
</comment>
<dbReference type="PANTHER" id="PTHR43046">
    <property type="entry name" value="GDP-MANNOSE MANNOSYL HYDROLASE"/>
    <property type="match status" value="1"/>
</dbReference>
<gene>
    <name evidence="6" type="ORF">IW248_005463</name>
</gene>
<sequence>MARTEHYHDPSAPKANSIVVAVSVFARDDRGRVLLIQRTDNGLWSLPGGGQEVGESVAETAVRETHEETGIRVEVFGMVGVYSDPGHVIEYSDGEVRQQFSLCFRAVPVSGTPTPSEESHDVRWVARDELAALDIHPSTLLRITHGYEERPEPYIR</sequence>